<feature type="domain" description="ATP-grasp" evidence="6">
    <location>
        <begin position="215"/>
        <end position="450"/>
    </location>
</feature>
<evidence type="ECO:0000256" key="5">
    <source>
        <dbReference type="SAM" id="MobiDB-lite"/>
    </source>
</evidence>
<evidence type="ECO:0000256" key="1">
    <source>
        <dbReference type="ARBA" id="ARBA00022598"/>
    </source>
</evidence>
<evidence type="ECO:0000313" key="7">
    <source>
        <dbReference type="EMBL" id="CAD2213684.1"/>
    </source>
</evidence>
<dbReference type="Gene3D" id="3.30.470.20">
    <property type="entry name" value="ATP-grasp fold, B domain"/>
    <property type="match status" value="1"/>
</dbReference>
<proteinExistence type="predicted"/>
<dbReference type="PANTHER" id="PTHR43585:SF2">
    <property type="entry name" value="ATP-GRASP ENZYME FSQD"/>
    <property type="match status" value="1"/>
</dbReference>
<evidence type="ECO:0000313" key="8">
    <source>
        <dbReference type="Proteomes" id="UP000515908"/>
    </source>
</evidence>
<dbReference type="Pfam" id="PF13535">
    <property type="entry name" value="ATP-grasp_4"/>
    <property type="match status" value="1"/>
</dbReference>
<keyword evidence="1" id="KW-0436">Ligase</keyword>
<feature type="compositionally biased region" description="Basic and acidic residues" evidence="5">
    <location>
        <begin position="167"/>
        <end position="181"/>
    </location>
</feature>
<evidence type="ECO:0000256" key="4">
    <source>
        <dbReference type="PROSITE-ProRule" id="PRU00409"/>
    </source>
</evidence>
<dbReference type="EMBL" id="LR877146">
    <property type="protein sequence ID" value="CAD2213684.1"/>
    <property type="molecule type" value="Genomic_DNA"/>
</dbReference>
<evidence type="ECO:0000256" key="2">
    <source>
        <dbReference type="ARBA" id="ARBA00022741"/>
    </source>
</evidence>
<protein>
    <submittedName>
        <fullName evidence="7">Carbamoyl-phosphate synthase L chain, ATP binding domain/ATP-grasp domain containing protein, putative</fullName>
    </submittedName>
</protein>
<organism evidence="7 8">
    <name type="scientific">Angomonas deanei</name>
    <dbReference type="NCBI Taxonomy" id="59799"/>
    <lineage>
        <taxon>Eukaryota</taxon>
        <taxon>Discoba</taxon>
        <taxon>Euglenozoa</taxon>
        <taxon>Kinetoplastea</taxon>
        <taxon>Metakinetoplastina</taxon>
        <taxon>Trypanosomatida</taxon>
        <taxon>Trypanosomatidae</taxon>
        <taxon>Strigomonadinae</taxon>
        <taxon>Angomonas</taxon>
    </lineage>
</organism>
<accession>A0A7G2C350</accession>
<reference evidence="7 8" key="1">
    <citation type="submission" date="2020-08" db="EMBL/GenBank/DDBJ databases">
        <authorList>
            <person name="Newling K."/>
            <person name="Davey J."/>
            <person name="Forrester S."/>
        </authorList>
    </citation>
    <scope>NUCLEOTIDE SEQUENCE [LARGE SCALE GENOMIC DNA]</scope>
    <source>
        <strain evidence="8">Crithidia deanei Carvalho (ATCC PRA-265)</strain>
    </source>
</reference>
<keyword evidence="2 4" id="KW-0547">Nucleotide-binding</keyword>
<dbReference type="Proteomes" id="UP000515908">
    <property type="component" value="Chromosome 02"/>
</dbReference>
<dbReference type="GO" id="GO:0005524">
    <property type="term" value="F:ATP binding"/>
    <property type="evidence" value="ECO:0007669"/>
    <property type="project" value="UniProtKB-UniRule"/>
</dbReference>
<dbReference type="InterPro" id="IPR052032">
    <property type="entry name" value="ATP-dep_AA_Ligase"/>
</dbReference>
<name>A0A7G2C350_9TRYP</name>
<dbReference type="GO" id="GO:0016874">
    <property type="term" value="F:ligase activity"/>
    <property type="evidence" value="ECO:0007669"/>
    <property type="project" value="UniProtKB-KW"/>
</dbReference>
<dbReference type="VEuPathDB" id="TriTrypDB:ADEAN_000112700"/>
<feature type="region of interest" description="Disordered" evidence="5">
    <location>
        <begin position="152"/>
        <end position="181"/>
    </location>
</feature>
<keyword evidence="3 4" id="KW-0067">ATP-binding</keyword>
<keyword evidence="8" id="KW-1185">Reference proteome</keyword>
<sequence length="656" mass="74060">MAEHMQSMSDHFYEDADNAATSSLPLFLRELFQQRKGDDSAFRYNGKLVSWREVRHRIASASPSERVSVLIFRSPPAPAFTCEAYETLFKEHLLAEEVQRVVGVYSSADQCIPFTDYCAARLNGMGIDEMKLLFARNSVTWAIKHHEESDDHFYKKEDESAAGETPDEAKEAQWPKDDDGYLESVKNRDIQKVRNVLGNSMFTAVSSRQNKGSAQNMLRLHNLNYIRSVEAHDAETADARRMQAGIPFPVIVKPIIGAGAEFIFLCESKEELTQAFRTAAAECTTQGTKAAHMAVEEYIDGPEYVVNTVGYNNVHVVTDVWRSVKYTERVYSSRLPQGVERSRKEKGERVSYLHSTTLLHDYQSFVQGLAKLPVNSEEQRVVDYTLRCVSALGAHKACSHCEVRVDNRRDSPRRGEPVLIELNPRMQGSTPRAAHLVGYSQFSLLYYLCAVSALYPEAVEARTWRERRRYGLPWPPAPLLYRPLRSTADDHVLKVVFLVCPCDGVLCGQGARKMMQLPTYQYCTRGNLFEPRDPGYIASVSKTMDLLSSPGAIVLEGPAGQVEQDTKSIRDCENNKQCIETLWTLITEIEVRNRMSRGLGEEGQSDPALDSLPTTQELKEAIRSVIDTDPPLYFEQELFQQLIRQGLGVFITLKAQ</sequence>
<dbReference type="PROSITE" id="PS50975">
    <property type="entry name" value="ATP_GRASP"/>
    <property type="match status" value="1"/>
</dbReference>
<dbReference type="SUPFAM" id="SSF56059">
    <property type="entry name" value="Glutathione synthetase ATP-binding domain-like"/>
    <property type="match status" value="1"/>
</dbReference>
<gene>
    <name evidence="7" type="ORF">ADEAN_000112700</name>
</gene>
<evidence type="ECO:0000259" key="6">
    <source>
        <dbReference type="PROSITE" id="PS50975"/>
    </source>
</evidence>
<evidence type="ECO:0000256" key="3">
    <source>
        <dbReference type="ARBA" id="ARBA00022840"/>
    </source>
</evidence>
<dbReference type="InterPro" id="IPR011761">
    <property type="entry name" value="ATP-grasp"/>
</dbReference>
<dbReference type="PANTHER" id="PTHR43585">
    <property type="entry name" value="FUMIPYRROLE BIOSYNTHESIS PROTEIN C"/>
    <property type="match status" value="1"/>
</dbReference>
<dbReference type="GO" id="GO:0046872">
    <property type="term" value="F:metal ion binding"/>
    <property type="evidence" value="ECO:0007669"/>
    <property type="project" value="InterPro"/>
</dbReference>
<dbReference type="AlphaFoldDB" id="A0A7G2C350"/>